<accession>A0AAN6UCB4</accession>
<evidence type="ECO:0000256" key="1">
    <source>
        <dbReference type="SAM" id="MobiDB-lite"/>
    </source>
</evidence>
<protein>
    <submittedName>
        <fullName evidence="2">Uncharacterized protein</fullName>
    </submittedName>
</protein>
<feature type="region of interest" description="Disordered" evidence="1">
    <location>
        <begin position="74"/>
        <end position="95"/>
    </location>
</feature>
<reference evidence="2" key="2">
    <citation type="submission" date="2023-05" db="EMBL/GenBank/DDBJ databases">
        <authorList>
            <consortium name="Lawrence Berkeley National Laboratory"/>
            <person name="Steindorff A."/>
            <person name="Hensen N."/>
            <person name="Bonometti L."/>
            <person name="Westerberg I."/>
            <person name="Brannstrom I.O."/>
            <person name="Guillou S."/>
            <person name="Cros-Aarteil S."/>
            <person name="Calhoun S."/>
            <person name="Haridas S."/>
            <person name="Kuo A."/>
            <person name="Mondo S."/>
            <person name="Pangilinan J."/>
            <person name="Riley R."/>
            <person name="Labutti K."/>
            <person name="Andreopoulos B."/>
            <person name="Lipzen A."/>
            <person name="Chen C."/>
            <person name="Yanf M."/>
            <person name="Daum C."/>
            <person name="Ng V."/>
            <person name="Clum A."/>
            <person name="Ohm R."/>
            <person name="Martin F."/>
            <person name="Silar P."/>
            <person name="Natvig D."/>
            <person name="Lalanne C."/>
            <person name="Gautier V."/>
            <person name="Ament-Velasquez S.L."/>
            <person name="Kruys A."/>
            <person name="Hutchinson M.I."/>
            <person name="Powell A.J."/>
            <person name="Barry K."/>
            <person name="Miller A.N."/>
            <person name="Grigoriev I.V."/>
            <person name="Debuchy R."/>
            <person name="Gladieux P."/>
            <person name="Thoren M.H."/>
            <person name="Johannesson H."/>
        </authorList>
    </citation>
    <scope>NUCLEOTIDE SEQUENCE</scope>
    <source>
        <strain evidence="2">CBS 123565</strain>
    </source>
</reference>
<sequence length="179" mass="19050">MGFGRSEHYTYIACIGEGWIRNNNPYILTKVPKAKAPKRVAKPKAIASASKAKTLATTSETLAATSEALAAKAKRRASTSKTPAAKTKTLAASSKTPIAATNTKATIKTKASTSNTSEAIVIDDNDLDLLLTSYLDNSDFYAKDKISKPPTSAAKTYKKIVSSDPNEIPSPVSKAKSRR</sequence>
<feature type="compositionally biased region" description="Low complexity" evidence="1">
    <location>
        <begin position="79"/>
        <end position="95"/>
    </location>
</feature>
<evidence type="ECO:0000313" key="2">
    <source>
        <dbReference type="EMBL" id="KAK4130353.1"/>
    </source>
</evidence>
<proteinExistence type="predicted"/>
<comment type="caution">
    <text evidence="2">The sequence shown here is derived from an EMBL/GenBank/DDBJ whole genome shotgun (WGS) entry which is preliminary data.</text>
</comment>
<gene>
    <name evidence="2" type="ORF">BT67DRAFT_437064</name>
</gene>
<reference evidence="2" key="1">
    <citation type="journal article" date="2023" name="Mol. Phylogenet. Evol.">
        <title>Genome-scale phylogeny and comparative genomics of the fungal order Sordariales.</title>
        <authorList>
            <person name="Hensen N."/>
            <person name="Bonometti L."/>
            <person name="Westerberg I."/>
            <person name="Brannstrom I.O."/>
            <person name="Guillou S."/>
            <person name="Cros-Aarteil S."/>
            <person name="Calhoun S."/>
            <person name="Haridas S."/>
            <person name="Kuo A."/>
            <person name="Mondo S."/>
            <person name="Pangilinan J."/>
            <person name="Riley R."/>
            <person name="LaButti K."/>
            <person name="Andreopoulos B."/>
            <person name="Lipzen A."/>
            <person name="Chen C."/>
            <person name="Yan M."/>
            <person name="Daum C."/>
            <person name="Ng V."/>
            <person name="Clum A."/>
            <person name="Steindorff A."/>
            <person name="Ohm R.A."/>
            <person name="Martin F."/>
            <person name="Silar P."/>
            <person name="Natvig D.O."/>
            <person name="Lalanne C."/>
            <person name="Gautier V."/>
            <person name="Ament-Velasquez S.L."/>
            <person name="Kruys A."/>
            <person name="Hutchinson M.I."/>
            <person name="Powell A.J."/>
            <person name="Barry K."/>
            <person name="Miller A.N."/>
            <person name="Grigoriev I.V."/>
            <person name="Debuchy R."/>
            <person name="Gladieux P."/>
            <person name="Hiltunen Thoren M."/>
            <person name="Johannesson H."/>
        </authorList>
    </citation>
    <scope>NUCLEOTIDE SEQUENCE</scope>
    <source>
        <strain evidence="2">CBS 123565</strain>
    </source>
</reference>
<name>A0AAN6UCB4_9PEZI</name>
<dbReference type="AlphaFoldDB" id="A0AAN6UCB4"/>
<organism evidence="2 3">
    <name type="scientific">Trichocladium antarcticum</name>
    <dbReference type="NCBI Taxonomy" id="1450529"/>
    <lineage>
        <taxon>Eukaryota</taxon>
        <taxon>Fungi</taxon>
        <taxon>Dikarya</taxon>
        <taxon>Ascomycota</taxon>
        <taxon>Pezizomycotina</taxon>
        <taxon>Sordariomycetes</taxon>
        <taxon>Sordariomycetidae</taxon>
        <taxon>Sordariales</taxon>
        <taxon>Chaetomiaceae</taxon>
        <taxon>Trichocladium</taxon>
    </lineage>
</organism>
<feature type="region of interest" description="Disordered" evidence="1">
    <location>
        <begin position="145"/>
        <end position="179"/>
    </location>
</feature>
<dbReference type="Proteomes" id="UP001304895">
    <property type="component" value="Unassembled WGS sequence"/>
</dbReference>
<dbReference type="EMBL" id="MU853437">
    <property type="protein sequence ID" value="KAK4130353.1"/>
    <property type="molecule type" value="Genomic_DNA"/>
</dbReference>
<evidence type="ECO:0000313" key="3">
    <source>
        <dbReference type="Proteomes" id="UP001304895"/>
    </source>
</evidence>
<keyword evidence="3" id="KW-1185">Reference proteome</keyword>